<dbReference type="AlphaFoldDB" id="A0A3M7Q7T1"/>
<gene>
    <name evidence="1" type="ORF">BpHYR1_033684</name>
</gene>
<protein>
    <submittedName>
        <fullName evidence="1">Uncharacterized protein</fullName>
    </submittedName>
</protein>
<keyword evidence="2" id="KW-1185">Reference proteome</keyword>
<proteinExistence type="predicted"/>
<comment type="caution">
    <text evidence="1">The sequence shown here is derived from an EMBL/GenBank/DDBJ whole genome shotgun (WGS) entry which is preliminary data.</text>
</comment>
<sequence length="131" mass="15160">MPKISFVVCNVGLVSETKESKKWMVVECLVLICIEISSKIRQKSTKNSLRCNKIFMLVGALLTCRKLIWANDLTNSMLLTISNKPNEVIRNQEPSEKRNKNLLLIINLCQQMNTLDFKYKNLKQNIYLNPQ</sequence>
<reference evidence="1 2" key="1">
    <citation type="journal article" date="2018" name="Sci. Rep.">
        <title>Genomic signatures of local adaptation to the degree of environmental predictability in rotifers.</title>
        <authorList>
            <person name="Franch-Gras L."/>
            <person name="Hahn C."/>
            <person name="Garcia-Roger E.M."/>
            <person name="Carmona M.J."/>
            <person name="Serra M."/>
            <person name="Gomez A."/>
        </authorList>
    </citation>
    <scope>NUCLEOTIDE SEQUENCE [LARGE SCALE GENOMIC DNA]</scope>
    <source>
        <strain evidence="1">HYR1</strain>
    </source>
</reference>
<evidence type="ECO:0000313" key="1">
    <source>
        <dbReference type="EMBL" id="RNA07403.1"/>
    </source>
</evidence>
<name>A0A3M7Q7T1_BRAPC</name>
<dbReference type="EMBL" id="REGN01007058">
    <property type="protein sequence ID" value="RNA07403.1"/>
    <property type="molecule type" value="Genomic_DNA"/>
</dbReference>
<dbReference type="Proteomes" id="UP000276133">
    <property type="component" value="Unassembled WGS sequence"/>
</dbReference>
<evidence type="ECO:0000313" key="2">
    <source>
        <dbReference type="Proteomes" id="UP000276133"/>
    </source>
</evidence>
<accession>A0A3M7Q7T1</accession>
<organism evidence="1 2">
    <name type="scientific">Brachionus plicatilis</name>
    <name type="common">Marine rotifer</name>
    <name type="synonym">Brachionus muelleri</name>
    <dbReference type="NCBI Taxonomy" id="10195"/>
    <lineage>
        <taxon>Eukaryota</taxon>
        <taxon>Metazoa</taxon>
        <taxon>Spiralia</taxon>
        <taxon>Gnathifera</taxon>
        <taxon>Rotifera</taxon>
        <taxon>Eurotatoria</taxon>
        <taxon>Monogononta</taxon>
        <taxon>Pseudotrocha</taxon>
        <taxon>Ploima</taxon>
        <taxon>Brachionidae</taxon>
        <taxon>Brachionus</taxon>
    </lineage>
</organism>